<protein>
    <submittedName>
        <fullName evidence="1">Uncharacterized protein</fullName>
    </submittedName>
</protein>
<gene>
    <name evidence="1" type="ORF">ACFQZP_51045</name>
</gene>
<sequence>MQEEAEDSPSVSAAIPLTLDPRSSTVLHFRLSGSRPTPGGRFDDVGGYTGEVNLCHQGRSSPPAPL</sequence>
<dbReference type="EMBL" id="JBHTEC010000011">
    <property type="protein sequence ID" value="MFD0289776.1"/>
    <property type="molecule type" value="Genomic_DNA"/>
</dbReference>
<comment type="caution">
    <text evidence="1">The sequence shown here is derived from an EMBL/GenBank/DDBJ whole genome shotgun (WGS) entry which is preliminary data.</text>
</comment>
<keyword evidence="2" id="KW-1185">Reference proteome</keyword>
<dbReference type="RefSeq" id="WP_381263335.1">
    <property type="nucleotide sequence ID" value="NZ_JBHTBI010000076.1"/>
</dbReference>
<evidence type="ECO:0000313" key="2">
    <source>
        <dbReference type="Proteomes" id="UP001596957"/>
    </source>
</evidence>
<proteinExistence type="predicted"/>
<organism evidence="1 2">
    <name type="scientific">Streptomyces lutosisoli</name>
    <dbReference type="NCBI Taxonomy" id="2665721"/>
    <lineage>
        <taxon>Bacteria</taxon>
        <taxon>Bacillati</taxon>
        <taxon>Actinomycetota</taxon>
        <taxon>Actinomycetes</taxon>
        <taxon>Kitasatosporales</taxon>
        <taxon>Streptomycetaceae</taxon>
        <taxon>Streptomyces</taxon>
    </lineage>
</organism>
<name>A0ABW2VZ59_9ACTN</name>
<accession>A0ABW2VZ59</accession>
<dbReference type="Proteomes" id="UP001596957">
    <property type="component" value="Unassembled WGS sequence"/>
</dbReference>
<evidence type="ECO:0000313" key="1">
    <source>
        <dbReference type="EMBL" id="MFD0289776.1"/>
    </source>
</evidence>
<reference evidence="2" key="1">
    <citation type="journal article" date="2019" name="Int. J. Syst. Evol. Microbiol.">
        <title>The Global Catalogue of Microorganisms (GCM) 10K type strain sequencing project: providing services to taxonomists for standard genome sequencing and annotation.</title>
        <authorList>
            <consortium name="The Broad Institute Genomics Platform"/>
            <consortium name="The Broad Institute Genome Sequencing Center for Infectious Disease"/>
            <person name="Wu L."/>
            <person name="Ma J."/>
        </authorList>
    </citation>
    <scope>NUCLEOTIDE SEQUENCE [LARGE SCALE GENOMIC DNA]</scope>
    <source>
        <strain evidence="2">CGMCC 4.7198</strain>
    </source>
</reference>